<comment type="caution">
    <text evidence="1">The sequence shown here is derived from an EMBL/GenBank/DDBJ whole genome shotgun (WGS) entry which is preliminary data.</text>
</comment>
<evidence type="ECO:0000313" key="1">
    <source>
        <dbReference type="EMBL" id="ENV98152.1"/>
    </source>
</evidence>
<name>N9DIV8_ACIBZ</name>
<reference evidence="1 2" key="1">
    <citation type="submission" date="2013-02" db="EMBL/GenBank/DDBJ databases">
        <title>The Genome Sequence of Acinetobacter bereziniae CIP 70.12.</title>
        <authorList>
            <consortium name="The Broad Institute Genome Sequencing Platform"/>
            <consortium name="The Broad Institute Genome Sequencing Center for Infectious Disease"/>
            <person name="Cerqueira G."/>
            <person name="Feldgarden M."/>
            <person name="Courvalin P."/>
            <person name="Perichon B."/>
            <person name="Grillot-Courvalin C."/>
            <person name="Clermont D."/>
            <person name="Rocha E."/>
            <person name="Yoon E.-J."/>
            <person name="Nemec A."/>
            <person name="Walker B."/>
            <person name="Young S.K."/>
            <person name="Zeng Q."/>
            <person name="Gargeya S."/>
            <person name="Fitzgerald M."/>
            <person name="Haas B."/>
            <person name="Abouelleil A."/>
            <person name="Alvarado L."/>
            <person name="Arachchi H.M."/>
            <person name="Berlin A.M."/>
            <person name="Chapman S.B."/>
            <person name="Dewar J."/>
            <person name="Goldberg J."/>
            <person name="Griggs A."/>
            <person name="Gujja S."/>
            <person name="Hansen M."/>
            <person name="Howarth C."/>
            <person name="Imamovic A."/>
            <person name="Larimer J."/>
            <person name="McCowan C."/>
            <person name="Murphy C."/>
            <person name="Neiman D."/>
            <person name="Pearson M."/>
            <person name="Priest M."/>
            <person name="Roberts A."/>
            <person name="Saif S."/>
            <person name="Shea T."/>
            <person name="Sisk P."/>
            <person name="Sykes S."/>
            <person name="Wortman J."/>
            <person name="Nusbaum C."/>
            <person name="Birren B."/>
        </authorList>
    </citation>
    <scope>NUCLEOTIDE SEQUENCE [LARGE SCALE GENOMIC DNA]</scope>
    <source>
        <strain evidence="1 2">CIP 70.12</strain>
    </source>
</reference>
<sequence>MVTMKTYKALQPVGRFEKGDIVGGLSDDQIKQLEADKIIEEVKPSAQPKPKEVKTDG</sequence>
<gene>
    <name evidence="1" type="ORF">F938_01211</name>
</gene>
<keyword evidence="2" id="KW-1185">Reference proteome</keyword>
<dbReference type="Proteomes" id="UP000013251">
    <property type="component" value="Unassembled WGS sequence"/>
</dbReference>
<accession>N9DIV8</accession>
<evidence type="ECO:0000313" key="2">
    <source>
        <dbReference type="Proteomes" id="UP000013251"/>
    </source>
</evidence>
<organism evidence="1 2">
    <name type="scientific">Acinetobacter bereziniae LMG 1003 = CIP 70.12</name>
    <dbReference type="NCBI Taxonomy" id="981324"/>
    <lineage>
        <taxon>Bacteria</taxon>
        <taxon>Pseudomonadati</taxon>
        <taxon>Pseudomonadota</taxon>
        <taxon>Gammaproteobacteria</taxon>
        <taxon>Moraxellales</taxon>
        <taxon>Moraxellaceae</taxon>
        <taxon>Acinetobacter</taxon>
    </lineage>
</organism>
<proteinExistence type="predicted"/>
<dbReference type="EMBL" id="APQG01000017">
    <property type="protein sequence ID" value="ENV98152.1"/>
    <property type="molecule type" value="Genomic_DNA"/>
</dbReference>
<evidence type="ECO:0008006" key="3">
    <source>
        <dbReference type="Google" id="ProtNLM"/>
    </source>
</evidence>
<dbReference type="AlphaFoldDB" id="N9DIV8"/>
<protein>
    <recommendedName>
        <fullName evidence="3">Mu-like prophage FluMu N-terminal domain-containing protein</fullName>
    </recommendedName>
</protein>
<dbReference type="PATRIC" id="fig|1217650.3.peg.1187"/>
<dbReference type="HOGENOM" id="CLU_206285_0_0_6"/>